<dbReference type="CDD" id="cd21112">
    <property type="entry name" value="alphaLP-like"/>
    <property type="match status" value="1"/>
</dbReference>
<dbReference type="InterPro" id="IPR035070">
    <property type="entry name" value="Streptogrisin_prodomain"/>
</dbReference>
<dbReference type="InterPro" id="IPR043504">
    <property type="entry name" value="Peptidase_S1_PA_chymotrypsin"/>
</dbReference>
<gene>
    <name evidence="3" type="ORF">KO481_32200</name>
</gene>
<dbReference type="Gene3D" id="2.40.10.10">
    <property type="entry name" value="Trypsin-like serine proteases"/>
    <property type="match status" value="2"/>
</dbReference>
<dbReference type="Gene3D" id="3.30.300.50">
    <property type="match status" value="1"/>
</dbReference>
<dbReference type="EMBL" id="JAHKNI010000013">
    <property type="protein sequence ID" value="MBU3066167.1"/>
    <property type="molecule type" value="Genomic_DNA"/>
</dbReference>
<evidence type="ECO:0000313" key="4">
    <source>
        <dbReference type="Proteomes" id="UP000733379"/>
    </source>
</evidence>
<dbReference type="SUPFAM" id="SSF50494">
    <property type="entry name" value="Trypsin-like serine proteases"/>
    <property type="match status" value="1"/>
</dbReference>
<sequence length="429" mass="43649">MRNAAIAASAAALVLGPLTATASADPAPAQAPNLPPALVAAVQKDLKISPQEYLRRADVAQHVATFTTTAQRQFPQTFAGAWLDQNGKAVVGLAPGQGHDDAAKAVKAAGYQVKEVAKSETELRSEKNAFQQWLAGQPKSVAAQVRGAVIDTISNSVAVRVDKSGLPMPGFIDPSRVLVMAAAPAGPQQSDMRTATAVADRSGAPVAAGDAYASVAGKTQLICSSGFNGTDSRGTVVNITAGHCDPNIPAAGTANAPGMFEVLPGNELGPQVGTFAKSVLGAEDYSIVSINAANRGRFSNNLVRVPGRAPIAITGVVDPVVGQPICKVGSRTGFSCGVVNAVDQEVQVGDHNLEHSFSANICALPGDSGGPLVSGTNAVGVSSASSVADYPICEIPNIIGAVTGNAPQLFAQPMRAILADNPGLRVRTN</sequence>
<dbReference type="InterPro" id="IPR033116">
    <property type="entry name" value="TRYPSIN_SER"/>
</dbReference>
<evidence type="ECO:0000256" key="1">
    <source>
        <dbReference type="SAM" id="SignalP"/>
    </source>
</evidence>
<feature type="domain" description="Peptidase S1" evidence="2">
    <location>
        <begin position="239"/>
        <end position="386"/>
    </location>
</feature>
<feature type="chain" id="PRO_5046111342" evidence="1">
    <location>
        <begin position="23"/>
        <end position="429"/>
    </location>
</feature>
<name>A0ABS6B794_9NOCA</name>
<dbReference type="Pfam" id="PF00089">
    <property type="entry name" value="Trypsin"/>
    <property type="match status" value="1"/>
</dbReference>
<protein>
    <submittedName>
        <fullName evidence="3">S1 family peptidase</fullName>
    </submittedName>
</protein>
<dbReference type="PROSITE" id="PS00135">
    <property type="entry name" value="TRYPSIN_SER"/>
    <property type="match status" value="1"/>
</dbReference>
<evidence type="ECO:0000313" key="3">
    <source>
        <dbReference type="EMBL" id="MBU3066167.1"/>
    </source>
</evidence>
<accession>A0ABS6B794</accession>
<keyword evidence="1" id="KW-0732">Signal</keyword>
<dbReference type="InterPro" id="IPR009003">
    <property type="entry name" value="Peptidase_S1_PA"/>
</dbReference>
<comment type="caution">
    <text evidence="3">The sequence shown here is derived from an EMBL/GenBank/DDBJ whole genome shotgun (WGS) entry which is preliminary data.</text>
</comment>
<evidence type="ECO:0000259" key="2">
    <source>
        <dbReference type="Pfam" id="PF00089"/>
    </source>
</evidence>
<organism evidence="3 4">
    <name type="scientific">Nocardia albiluteola</name>
    <dbReference type="NCBI Taxonomy" id="2842303"/>
    <lineage>
        <taxon>Bacteria</taxon>
        <taxon>Bacillati</taxon>
        <taxon>Actinomycetota</taxon>
        <taxon>Actinomycetes</taxon>
        <taxon>Mycobacteriales</taxon>
        <taxon>Nocardiaceae</taxon>
        <taxon>Nocardia</taxon>
    </lineage>
</organism>
<feature type="signal peptide" evidence="1">
    <location>
        <begin position="1"/>
        <end position="22"/>
    </location>
</feature>
<dbReference type="Proteomes" id="UP000733379">
    <property type="component" value="Unassembled WGS sequence"/>
</dbReference>
<proteinExistence type="predicted"/>
<reference evidence="3 4" key="1">
    <citation type="submission" date="2021-06" db="EMBL/GenBank/DDBJ databases">
        <title>Actinomycetes sequencing.</title>
        <authorList>
            <person name="Shan Q."/>
        </authorList>
    </citation>
    <scope>NUCLEOTIDE SEQUENCE [LARGE SCALE GENOMIC DNA]</scope>
    <source>
        <strain evidence="3 4">NEAU-G5</strain>
    </source>
</reference>
<dbReference type="InterPro" id="IPR018114">
    <property type="entry name" value="TRYPSIN_HIS"/>
</dbReference>
<dbReference type="PROSITE" id="PS00134">
    <property type="entry name" value="TRYPSIN_HIS"/>
    <property type="match status" value="1"/>
</dbReference>
<dbReference type="InterPro" id="IPR001254">
    <property type="entry name" value="Trypsin_dom"/>
</dbReference>
<keyword evidence="4" id="KW-1185">Reference proteome</keyword>